<feature type="region of interest" description="Disordered" evidence="1">
    <location>
        <begin position="1"/>
        <end position="31"/>
    </location>
</feature>
<protein>
    <submittedName>
        <fullName evidence="2">Uncharacterized protein</fullName>
    </submittedName>
</protein>
<name>A0A6G1D8H1_9ORYZ</name>
<reference evidence="2 3" key="1">
    <citation type="submission" date="2019-11" db="EMBL/GenBank/DDBJ databases">
        <title>Whole genome sequence of Oryza granulata.</title>
        <authorList>
            <person name="Li W."/>
        </authorList>
    </citation>
    <scope>NUCLEOTIDE SEQUENCE [LARGE SCALE GENOMIC DNA]</scope>
    <source>
        <strain evidence="3">cv. Menghai</strain>
        <tissue evidence="2">Leaf</tissue>
    </source>
</reference>
<organism evidence="2 3">
    <name type="scientific">Oryza meyeriana var. granulata</name>
    <dbReference type="NCBI Taxonomy" id="110450"/>
    <lineage>
        <taxon>Eukaryota</taxon>
        <taxon>Viridiplantae</taxon>
        <taxon>Streptophyta</taxon>
        <taxon>Embryophyta</taxon>
        <taxon>Tracheophyta</taxon>
        <taxon>Spermatophyta</taxon>
        <taxon>Magnoliopsida</taxon>
        <taxon>Liliopsida</taxon>
        <taxon>Poales</taxon>
        <taxon>Poaceae</taxon>
        <taxon>BOP clade</taxon>
        <taxon>Oryzoideae</taxon>
        <taxon>Oryzeae</taxon>
        <taxon>Oryzinae</taxon>
        <taxon>Oryza</taxon>
        <taxon>Oryza meyeriana</taxon>
    </lineage>
</organism>
<gene>
    <name evidence="2" type="ORF">E2562_030557</name>
</gene>
<dbReference type="AlphaFoldDB" id="A0A6G1D8H1"/>
<evidence type="ECO:0000313" key="3">
    <source>
        <dbReference type="Proteomes" id="UP000479710"/>
    </source>
</evidence>
<proteinExistence type="predicted"/>
<feature type="region of interest" description="Disordered" evidence="1">
    <location>
        <begin position="49"/>
        <end position="88"/>
    </location>
</feature>
<sequence>MQSPLGILRARSAMKRPWASAEDRGQHVEPPPLVGAATALIVAEVARTPDPPRMRGRDTFPVTSDPHRRAHPYRRSLAPPGPVTRAQRRARRGFGMVAGRTEGASPKAARPSWLEEEAAAVVSGDWSFTAFPFHNRDVLSTSTPAPLVLNMDAAIAAMFDFPEATPMSSAEPVG</sequence>
<evidence type="ECO:0000256" key="1">
    <source>
        <dbReference type="SAM" id="MobiDB-lite"/>
    </source>
</evidence>
<comment type="caution">
    <text evidence="2">The sequence shown here is derived from an EMBL/GenBank/DDBJ whole genome shotgun (WGS) entry which is preliminary data.</text>
</comment>
<keyword evidence="3" id="KW-1185">Reference proteome</keyword>
<accession>A0A6G1D8H1</accession>
<dbReference type="EMBL" id="SPHZ02000007">
    <property type="protein sequence ID" value="KAF0909018.1"/>
    <property type="molecule type" value="Genomic_DNA"/>
</dbReference>
<evidence type="ECO:0000313" key="2">
    <source>
        <dbReference type="EMBL" id="KAF0909018.1"/>
    </source>
</evidence>
<dbReference type="Proteomes" id="UP000479710">
    <property type="component" value="Unassembled WGS sequence"/>
</dbReference>